<dbReference type="Proteomes" id="UP000238701">
    <property type="component" value="Unassembled WGS sequence"/>
</dbReference>
<evidence type="ECO:0000313" key="2">
    <source>
        <dbReference type="Proteomes" id="UP000238701"/>
    </source>
</evidence>
<name>A0A2U3L4V6_9BACT</name>
<accession>A0A2U3L4V6</accession>
<dbReference type="GO" id="GO:0004252">
    <property type="term" value="F:serine-type endopeptidase activity"/>
    <property type="evidence" value="ECO:0007669"/>
    <property type="project" value="InterPro"/>
</dbReference>
<reference evidence="2" key="1">
    <citation type="submission" date="2018-02" db="EMBL/GenBank/DDBJ databases">
        <authorList>
            <person name="Hausmann B."/>
        </authorList>
    </citation>
    <scope>NUCLEOTIDE SEQUENCE [LARGE SCALE GENOMIC DNA]</scope>
    <source>
        <strain evidence="2">Peat soil MAG SbA1</strain>
    </source>
</reference>
<dbReference type="EMBL" id="OMOD01000166">
    <property type="protein sequence ID" value="SPF46945.1"/>
    <property type="molecule type" value="Genomic_DNA"/>
</dbReference>
<dbReference type="AlphaFoldDB" id="A0A2U3L4V6"/>
<proteinExistence type="predicted"/>
<sequence length="54" mass="5671">MISFGSDCADLPETDFDGTACTDPLALHTKKGWDNVTGVGTPNGQAFADSFYGK</sequence>
<dbReference type="InterPro" id="IPR036852">
    <property type="entry name" value="Peptidase_S8/S53_dom_sf"/>
</dbReference>
<protein>
    <submittedName>
        <fullName evidence="1">Uncharacterized protein</fullName>
    </submittedName>
</protein>
<dbReference type="GO" id="GO:0006508">
    <property type="term" value="P:proteolysis"/>
    <property type="evidence" value="ECO:0007669"/>
    <property type="project" value="InterPro"/>
</dbReference>
<gene>
    <name evidence="1" type="ORF">SBA1_70010</name>
</gene>
<organism evidence="1 2">
    <name type="scientific">Candidatus Sulfotelmatobacter kueseliae</name>
    <dbReference type="NCBI Taxonomy" id="2042962"/>
    <lineage>
        <taxon>Bacteria</taxon>
        <taxon>Pseudomonadati</taxon>
        <taxon>Acidobacteriota</taxon>
        <taxon>Terriglobia</taxon>
        <taxon>Terriglobales</taxon>
        <taxon>Candidatus Korobacteraceae</taxon>
        <taxon>Candidatus Sulfotelmatobacter</taxon>
    </lineage>
</organism>
<dbReference type="Gene3D" id="3.40.50.200">
    <property type="entry name" value="Peptidase S8/S53 domain"/>
    <property type="match status" value="1"/>
</dbReference>
<evidence type="ECO:0000313" key="1">
    <source>
        <dbReference type="EMBL" id="SPF46945.1"/>
    </source>
</evidence>